<sequence>MANEIWHDLQYMVLGRDDPELFVPQAAYARVVAGNRLSVIGRPLNTHAQHLRRFMRALPRSWGLATRVHARILDDRRIQFRFQSAVDLASVMLRGPWLFNHWFVALQRWEDFPRPDFLTFIDLWVQVRGIPVLYLSTMTVRFIASTLGPVMGLDFDEETTTQVEFIRVKIRLSITDRLRFFRRVCFESRERAMIGFEYERLRRICSNCCRITHDLDHCPYLAHQVNPDNGDDDEADVLAVPVWEEGAGSNNPSPPPPEKESSSSDISSDSPISQPPNPTSPALDLNMLVSEHQAHLCNHTHGKHASDDPSTSSDRKDKGKFEHGESSKRKKDKQVEVTTKRSMRRCRSAHGLRFYSSPSQPPYLTGFGILRSHDVQLLTNTPTEGLHS</sequence>
<reference evidence="4 5" key="1">
    <citation type="submission" date="2019-11" db="EMBL/GenBank/DDBJ databases">
        <authorList>
            <person name="Jiao W.-B."/>
            <person name="Schneeberger K."/>
        </authorList>
    </citation>
    <scope>NUCLEOTIDE SEQUENCE [LARGE SCALE GENOMIC DNA]</scope>
    <source>
        <strain evidence="5">cv. An-1</strain>
    </source>
</reference>
<dbReference type="InterPro" id="IPR040256">
    <property type="entry name" value="At4g02000-like"/>
</dbReference>
<feature type="compositionally biased region" description="Low complexity" evidence="1">
    <location>
        <begin position="263"/>
        <end position="272"/>
    </location>
</feature>
<feature type="compositionally biased region" description="Basic and acidic residues" evidence="1">
    <location>
        <begin position="313"/>
        <end position="339"/>
    </location>
</feature>
<dbReference type="InterPro" id="IPR025836">
    <property type="entry name" value="Zn_knuckle_CX2CX4HX4C"/>
</dbReference>
<evidence type="ECO:0000256" key="1">
    <source>
        <dbReference type="SAM" id="MobiDB-lite"/>
    </source>
</evidence>
<dbReference type="InterPro" id="IPR025558">
    <property type="entry name" value="DUF4283"/>
</dbReference>
<evidence type="ECO:0000313" key="5">
    <source>
        <dbReference type="Proteomes" id="UP000426265"/>
    </source>
</evidence>
<proteinExistence type="predicted"/>
<dbReference type="Proteomes" id="UP000426265">
    <property type="component" value="Unassembled WGS sequence"/>
</dbReference>
<feature type="region of interest" description="Disordered" evidence="1">
    <location>
        <begin position="244"/>
        <end position="283"/>
    </location>
</feature>
<feature type="domain" description="Zinc knuckle CX2CX4HX4C" evidence="3">
    <location>
        <begin position="173"/>
        <end position="220"/>
    </location>
</feature>
<organism evidence="4 5">
    <name type="scientific">Arabidopsis thaliana</name>
    <name type="common">Mouse-ear cress</name>
    <dbReference type="NCBI Taxonomy" id="3702"/>
    <lineage>
        <taxon>Eukaryota</taxon>
        <taxon>Viridiplantae</taxon>
        <taxon>Streptophyta</taxon>
        <taxon>Embryophyta</taxon>
        <taxon>Tracheophyta</taxon>
        <taxon>Spermatophyta</taxon>
        <taxon>Magnoliopsida</taxon>
        <taxon>eudicotyledons</taxon>
        <taxon>Gunneridae</taxon>
        <taxon>Pentapetalae</taxon>
        <taxon>rosids</taxon>
        <taxon>malvids</taxon>
        <taxon>Brassicales</taxon>
        <taxon>Brassicaceae</taxon>
        <taxon>Camelineae</taxon>
        <taxon>Arabidopsis</taxon>
    </lineage>
</organism>
<dbReference type="PANTHER" id="PTHR31286">
    <property type="entry name" value="GLYCINE-RICH CELL WALL STRUCTURAL PROTEIN 1.8-LIKE"/>
    <property type="match status" value="1"/>
</dbReference>
<name>A0A654EU68_ARATH</name>
<feature type="domain" description="DUF4283" evidence="2">
    <location>
        <begin position="35"/>
        <end position="112"/>
    </location>
</feature>
<evidence type="ECO:0000259" key="2">
    <source>
        <dbReference type="Pfam" id="PF14111"/>
    </source>
</evidence>
<dbReference type="EMBL" id="CACRSJ010000105">
    <property type="protein sequence ID" value="VYS52375.1"/>
    <property type="molecule type" value="Genomic_DNA"/>
</dbReference>
<accession>A0A654EU68</accession>
<dbReference type="AlphaFoldDB" id="A0A654EU68"/>
<feature type="region of interest" description="Disordered" evidence="1">
    <location>
        <begin position="299"/>
        <end position="342"/>
    </location>
</feature>
<evidence type="ECO:0000313" key="4">
    <source>
        <dbReference type="EMBL" id="VYS52375.1"/>
    </source>
</evidence>
<protein>
    <recommendedName>
        <fullName evidence="6">DUF4283 domain-containing protein</fullName>
    </recommendedName>
</protein>
<gene>
    <name evidence="4" type="ORF">AN1_LOCUS7837</name>
</gene>
<evidence type="ECO:0008006" key="6">
    <source>
        <dbReference type="Google" id="ProtNLM"/>
    </source>
</evidence>
<evidence type="ECO:0000259" key="3">
    <source>
        <dbReference type="Pfam" id="PF14392"/>
    </source>
</evidence>
<dbReference type="ExpressionAtlas" id="A0A654EU68">
    <property type="expression patterns" value="differential"/>
</dbReference>
<dbReference type="PANTHER" id="PTHR31286:SF162">
    <property type="entry name" value="DUF4283 DOMAIN-CONTAINING PROTEIN-RELATED"/>
    <property type="match status" value="1"/>
</dbReference>
<dbReference type="Pfam" id="PF14111">
    <property type="entry name" value="DUF4283"/>
    <property type="match status" value="1"/>
</dbReference>
<dbReference type="Pfam" id="PF14392">
    <property type="entry name" value="zf-CCHC_4"/>
    <property type="match status" value="1"/>
</dbReference>